<dbReference type="PANTHER" id="PTHR45614">
    <property type="entry name" value="MYB PROTEIN-RELATED"/>
    <property type="match status" value="1"/>
</dbReference>
<sequence length="600" mass="67841">MNLVSDHFGDIHNQKMFLHDFSVKQETNHSANQKQNQINFTLNSPQQQSNQVPSGQHFAVMLDQQYNNNNMMSSVIHNQNSNSMPSVMYTDSLPIVDLVQKNDEPFVVCKLPIHVYNRVLEMMQLSMPVEQIPSHSTPPHMPSSPMMNNPFVQQHQQVQHQAVNNMIQQVQQVQQQQKPIHIHLTTPPSTPSTPMSLPLMQKMSTTPNNVTLKDELEFHIKGSWTEEEDKKLVELVKKYGAKRWSFIASHLKGRIGKQCRERYLNHLDPKINKKAWTNQEDSIIVEMHTKHGNQWAKISRCLPGRTANAIKNHWNSTLSRRHDKARPGESPSQDLGEDSLSSNEDDEEPFSAVSEGPAPDVLRHVVINPPVQMMGAGFNNVNNRGIMTGFNNQSTSSSPYVSDMPKFELYSNANFVGVKRKLRMDEGVSEESIGQFDDIHLRAEDSHHNEEPDEKRFKTHVLDLEGDKLKLESEERIFNPFGQSYCKSPTKQLDSQSGKYNKLSISLDETIQGNDYDFESLNFNTGNMSDSGLLLGEDSSRGAHNMTTRSTTPTSSTPTNLNSLTPSGSNQIQHFFSESLWSPKSVKNSSSKKSTFVACS</sequence>
<organism evidence="7 8">
    <name type="scientific">Acrasis kona</name>
    <dbReference type="NCBI Taxonomy" id="1008807"/>
    <lineage>
        <taxon>Eukaryota</taxon>
        <taxon>Discoba</taxon>
        <taxon>Heterolobosea</taxon>
        <taxon>Tetramitia</taxon>
        <taxon>Eutetramitia</taxon>
        <taxon>Acrasidae</taxon>
        <taxon>Acrasis</taxon>
    </lineage>
</organism>
<accession>A0AAW2Z7T9</accession>
<dbReference type="SUPFAM" id="SSF46689">
    <property type="entry name" value="Homeodomain-like"/>
    <property type="match status" value="1"/>
</dbReference>
<feature type="compositionally biased region" description="Low complexity" evidence="3">
    <location>
        <begin position="547"/>
        <end position="567"/>
    </location>
</feature>
<evidence type="ECO:0000256" key="3">
    <source>
        <dbReference type="SAM" id="MobiDB-lite"/>
    </source>
</evidence>
<dbReference type="GO" id="GO:0045944">
    <property type="term" value="P:positive regulation of transcription by RNA polymerase II"/>
    <property type="evidence" value="ECO:0007669"/>
    <property type="project" value="TreeGrafter"/>
</dbReference>
<keyword evidence="8" id="KW-1185">Reference proteome</keyword>
<feature type="domain" description="Myb-like" evidence="4">
    <location>
        <begin position="221"/>
        <end position="267"/>
    </location>
</feature>
<evidence type="ECO:0000259" key="4">
    <source>
        <dbReference type="PROSITE" id="PS50090"/>
    </source>
</evidence>
<name>A0AAW2Z7T9_9EUKA</name>
<dbReference type="InterPro" id="IPR017930">
    <property type="entry name" value="Myb_dom"/>
</dbReference>
<evidence type="ECO:0000259" key="5">
    <source>
        <dbReference type="PROSITE" id="PS51293"/>
    </source>
</evidence>
<keyword evidence="1" id="KW-0677">Repeat</keyword>
<dbReference type="InterPro" id="IPR001005">
    <property type="entry name" value="SANT/Myb"/>
</dbReference>
<dbReference type="GO" id="GO:0000978">
    <property type="term" value="F:RNA polymerase II cis-regulatory region sequence-specific DNA binding"/>
    <property type="evidence" value="ECO:0007669"/>
    <property type="project" value="TreeGrafter"/>
</dbReference>
<dbReference type="PANTHER" id="PTHR45614:SF25">
    <property type="entry name" value="MYB PROTEIN"/>
    <property type="match status" value="1"/>
</dbReference>
<feature type="domain" description="Myb-like" evidence="4">
    <location>
        <begin position="268"/>
        <end position="318"/>
    </location>
</feature>
<dbReference type="FunFam" id="1.10.10.60:FF:000010">
    <property type="entry name" value="Transcriptional activator Myb isoform A"/>
    <property type="match status" value="1"/>
</dbReference>
<evidence type="ECO:0000256" key="1">
    <source>
        <dbReference type="ARBA" id="ARBA00022737"/>
    </source>
</evidence>
<evidence type="ECO:0000313" key="8">
    <source>
        <dbReference type="Proteomes" id="UP001431209"/>
    </source>
</evidence>
<dbReference type="GO" id="GO:0000278">
    <property type="term" value="P:mitotic cell cycle"/>
    <property type="evidence" value="ECO:0007669"/>
    <property type="project" value="TreeGrafter"/>
</dbReference>
<gene>
    <name evidence="7" type="ORF">AKO1_003772</name>
</gene>
<dbReference type="InterPro" id="IPR017884">
    <property type="entry name" value="SANT_dom"/>
</dbReference>
<dbReference type="CDD" id="cd00167">
    <property type="entry name" value="SANT"/>
    <property type="match status" value="2"/>
</dbReference>
<dbReference type="PROSITE" id="PS51294">
    <property type="entry name" value="HTH_MYB"/>
    <property type="match status" value="2"/>
</dbReference>
<dbReference type="SMART" id="SM00717">
    <property type="entry name" value="SANT"/>
    <property type="match status" value="2"/>
</dbReference>
<dbReference type="AlphaFoldDB" id="A0AAW2Z7T9"/>
<feature type="domain" description="SANT" evidence="5">
    <location>
        <begin position="219"/>
        <end position="274"/>
    </location>
</feature>
<evidence type="ECO:0000256" key="2">
    <source>
        <dbReference type="ARBA" id="ARBA00023125"/>
    </source>
</evidence>
<dbReference type="InterPro" id="IPR050560">
    <property type="entry name" value="MYB_TF"/>
</dbReference>
<dbReference type="InterPro" id="IPR009057">
    <property type="entry name" value="Homeodomain-like_sf"/>
</dbReference>
<feature type="domain" description="HTH myb-type" evidence="6">
    <location>
        <begin position="272"/>
        <end position="322"/>
    </location>
</feature>
<protein>
    <submittedName>
        <fullName evidence="7">Uncharacterized protein</fullName>
    </submittedName>
</protein>
<dbReference type="EMBL" id="JAOPGA020001095">
    <property type="protein sequence ID" value="KAL0484980.1"/>
    <property type="molecule type" value="Genomic_DNA"/>
</dbReference>
<dbReference type="Proteomes" id="UP001431209">
    <property type="component" value="Unassembled WGS sequence"/>
</dbReference>
<dbReference type="GO" id="GO:0000981">
    <property type="term" value="F:DNA-binding transcription factor activity, RNA polymerase II-specific"/>
    <property type="evidence" value="ECO:0007669"/>
    <property type="project" value="TreeGrafter"/>
</dbReference>
<feature type="domain" description="HTH myb-type" evidence="6">
    <location>
        <begin position="216"/>
        <end position="271"/>
    </location>
</feature>
<dbReference type="PROSITE" id="PS51293">
    <property type="entry name" value="SANT"/>
    <property type="match status" value="1"/>
</dbReference>
<feature type="region of interest" description="Disordered" evidence="3">
    <location>
        <begin position="314"/>
        <end position="357"/>
    </location>
</feature>
<dbReference type="Pfam" id="PF13921">
    <property type="entry name" value="Myb_DNA-bind_6"/>
    <property type="match status" value="1"/>
</dbReference>
<comment type="caution">
    <text evidence="7">The sequence shown here is derived from an EMBL/GenBank/DDBJ whole genome shotgun (WGS) entry which is preliminary data.</text>
</comment>
<feature type="region of interest" description="Disordered" evidence="3">
    <location>
        <begin position="532"/>
        <end position="568"/>
    </location>
</feature>
<keyword evidence="2" id="KW-0238">DNA-binding</keyword>
<dbReference type="Gene3D" id="1.10.10.60">
    <property type="entry name" value="Homeodomain-like"/>
    <property type="match status" value="2"/>
</dbReference>
<dbReference type="PROSITE" id="PS50090">
    <property type="entry name" value="MYB_LIKE"/>
    <property type="match status" value="2"/>
</dbReference>
<proteinExistence type="predicted"/>
<evidence type="ECO:0000313" key="7">
    <source>
        <dbReference type="EMBL" id="KAL0484980.1"/>
    </source>
</evidence>
<evidence type="ECO:0000259" key="6">
    <source>
        <dbReference type="PROSITE" id="PS51294"/>
    </source>
</evidence>
<reference evidence="7 8" key="1">
    <citation type="submission" date="2024-03" db="EMBL/GenBank/DDBJ databases">
        <title>The Acrasis kona genome and developmental transcriptomes reveal deep origins of eukaryotic multicellular pathways.</title>
        <authorList>
            <person name="Sheikh S."/>
            <person name="Fu C.-J."/>
            <person name="Brown M.W."/>
            <person name="Baldauf S.L."/>
        </authorList>
    </citation>
    <scope>NUCLEOTIDE SEQUENCE [LARGE SCALE GENOMIC DNA]</scope>
    <source>
        <strain evidence="7 8">ATCC MYA-3509</strain>
    </source>
</reference>
<dbReference type="GO" id="GO:0005634">
    <property type="term" value="C:nucleus"/>
    <property type="evidence" value="ECO:0007669"/>
    <property type="project" value="TreeGrafter"/>
</dbReference>